<feature type="domain" description="DUF5615" evidence="1">
    <location>
        <begin position="4"/>
        <end position="81"/>
    </location>
</feature>
<evidence type="ECO:0000313" key="2">
    <source>
        <dbReference type="EMBL" id="GII24010.1"/>
    </source>
</evidence>
<comment type="caution">
    <text evidence="2">The sequence shown here is derived from an EMBL/GenBank/DDBJ whole genome shotgun (WGS) entry which is preliminary data.</text>
</comment>
<sequence>MTGLLLDEMYPPALALQLRQQGHDAVAALDIEVGLSSRSDDDVLAWAARNNRCVVTENVRDFARLAPVTPHAGIIFVSSQRFPRTRNGLVRLGAALDALLTAKRLPPPDGVIWLNVAE</sequence>
<name>A0A8J3TBD0_9ACTN</name>
<dbReference type="InterPro" id="IPR041049">
    <property type="entry name" value="DUF5615"/>
</dbReference>
<proteinExistence type="predicted"/>
<protein>
    <recommendedName>
        <fullName evidence="1">DUF5615 domain-containing protein</fullName>
    </recommendedName>
</protein>
<dbReference type="Proteomes" id="UP000599074">
    <property type="component" value="Unassembled WGS sequence"/>
</dbReference>
<accession>A0A8J3TBD0</accession>
<dbReference type="AlphaFoldDB" id="A0A8J3TBD0"/>
<keyword evidence="3" id="KW-1185">Reference proteome</keyword>
<dbReference type="Pfam" id="PF18480">
    <property type="entry name" value="DUF5615"/>
    <property type="match status" value="1"/>
</dbReference>
<dbReference type="RefSeq" id="WP_168116925.1">
    <property type="nucleotide sequence ID" value="NZ_BOON01000033.1"/>
</dbReference>
<evidence type="ECO:0000259" key="1">
    <source>
        <dbReference type="Pfam" id="PF18480"/>
    </source>
</evidence>
<dbReference type="EMBL" id="BOON01000033">
    <property type="protein sequence ID" value="GII24010.1"/>
    <property type="molecule type" value="Genomic_DNA"/>
</dbReference>
<evidence type="ECO:0000313" key="3">
    <source>
        <dbReference type="Proteomes" id="UP000599074"/>
    </source>
</evidence>
<organism evidence="2 3">
    <name type="scientific">Planosporangium mesophilum</name>
    <dbReference type="NCBI Taxonomy" id="689768"/>
    <lineage>
        <taxon>Bacteria</taxon>
        <taxon>Bacillati</taxon>
        <taxon>Actinomycetota</taxon>
        <taxon>Actinomycetes</taxon>
        <taxon>Micromonosporales</taxon>
        <taxon>Micromonosporaceae</taxon>
        <taxon>Planosporangium</taxon>
    </lineage>
</organism>
<reference evidence="2" key="1">
    <citation type="submission" date="2021-01" db="EMBL/GenBank/DDBJ databases">
        <title>Whole genome shotgun sequence of Planosporangium mesophilum NBRC 109066.</title>
        <authorList>
            <person name="Komaki H."/>
            <person name="Tamura T."/>
        </authorList>
    </citation>
    <scope>NUCLEOTIDE SEQUENCE</scope>
    <source>
        <strain evidence="2">NBRC 109066</strain>
    </source>
</reference>
<gene>
    <name evidence="2" type="ORF">Pme01_36070</name>
</gene>